<evidence type="ECO:0000256" key="8">
    <source>
        <dbReference type="ARBA" id="ARBA00047851"/>
    </source>
</evidence>
<reference evidence="11" key="1">
    <citation type="submission" date="2018-05" db="EMBL/GenBank/DDBJ databases">
        <authorList>
            <person name="Lanie J.A."/>
            <person name="Ng W.-L."/>
            <person name="Kazmierczak K.M."/>
            <person name="Andrzejewski T.M."/>
            <person name="Davidsen T.M."/>
            <person name="Wayne K.J."/>
            <person name="Tettelin H."/>
            <person name="Glass J.I."/>
            <person name="Rusch D."/>
            <person name="Podicherti R."/>
            <person name="Tsui H.-C.T."/>
            <person name="Winkler M.E."/>
        </authorList>
    </citation>
    <scope>NUCLEOTIDE SEQUENCE</scope>
</reference>
<dbReference type="GO" id="GO:0005737">
    <property type="term" value="C:cytoplasm"/>
    <property type="evidence" value="ECO:0007669"/>
    <property type="project" value="TreeGrafter"/>
</dbReference>
<feature type="domain" description="Thiamine phosphate synthase/TenI" evidence="10">
    <location>
        <begin position="11"/>
        <end position="189"/>
    </location>
</feature>
<keyword evidence="5" id="KW-0460">Magnesium</keyword>
<dbReference type="CDD" id="cd00564">
    <property type="entry name" value="TMP_TenI"/>
    <property type="match status" value="1"/>
</dbReference>
<dbReference type="PANTHER" id="PTHR20857:SF23">
    <property type="entry name" value="THIAMINE BIOSYNTHETIC BIFUNCTIONAL ENZYME"/>
    <property type="match status" value="1"/>
</dbReference>
<dbReference type="Pfam" id="PF02581">
    <property type="entry name" value="TMP-TENI"/>
    <property type="match status" value="1"/>
</dbReference>
<dbReference type="InterPro" id="IPR022998">
    <property type="entry name" value="ThiamineP_synth_TenI"/>
</dbReference>
<dbReference type="InterPro" id="IPR036206">
    <property type="entry name" value="ThiamineP_synth_sf"/>
</dbReference>
<comment type="catalytic activity">
    <reaction evidence="8">
        <text>2-(2-carboxy-4-methylthiazol-5-yl)ethyl phosphate + 4-amino-2-methyl-5-(diphosphooxymethyl)pyrimidine + 2 H(+) = thiamine phosphate + CO2 + diphosphate</text>
        <dbReference type="Rhea" id="RHEA:47848"/>
        <dbReference type="ChEBI" id="CHEBI:15378"/>
        <dbReference type="ChEBI" id="CHEBI:16526"/>
        <dbReference type="ChEBI" id="CHEBI:33019"/>
        <dbReference type="ChEBI" id="CHEBI:37575"/>
        <dbReference type="ChEBI" id="CHEBI:57841"/>
        <dbReference type="ChEBI" id="CHEBI:62890"/>
        <dbReference type="EC" id="2.5.1.3"/>
    </reaction>
</comment>
<evidence type="ECO:0000256" key="4">
    <source>
        <dbReference type="ARBA" id="ARBA00022723"/>
    </source>
</evidence>
<dbReference type="InterPro" id="IPR034291">
    <property type="entry name" value="TMP_synthase"/>
</dbReference>
<keyword evidence="3" id="KW-0808">Transferase</keyword>
<evidence type="ECO:0000256" key="9">
    <source>
        <dbReference type="ARBA" id="ARBA00047883"/>
    </source>
</evidence>
<evidence type="ECO:0000259" key="10">
    <source>
        <dbReference type="Pfam" id="PF02581"/>
    </source>
</evidence>
<dbReference type="AlphaFoldDB" id="A0A381T0P6"/>
<comment type="catalytic activity">
    <reaction evidence="9">
        <text>2-[(2R,5Z)-2-carboxy-4-methylthiazol-5(2H)-ylidene]ethyl phosphate + 4-amino-2-methyl-5-(diphosphooxymethyl)pyrimidine + 2 H(+) = thiamine phosphate + CO2 + diphosphate</text>
        <dbReference type="Rhea" id="RHEA:47844"/>
        <dbReference type="ChEBI" id="CHEBI:15378"/>
        <dbReference type="ChEBI" id="CHEBI:16526"/>
        <dbReference type="ChEBI" id="CHEBI:33019"/>
        <dbReference type="ChEBI" id="CHEBI:37575"/>
        <dbReference type="ChEBI" id="CHEBI:57841"/>
        <dbReference type="ChEBI" id="CHEBI:62899"/>
        <dbReference type="EC" id="2.5.1.3"/>
    </reaction>
</comment>
<protein>
    <recommendedName>
        <fullName evidence="2">thiamine phosphate synthase</fullName>
        <ecNumber evidence="2">2.5.1.3</ecNumber>
    </recommendedName>
</protein>
<dbReference type="GO" id="GO:0009229">
    <property type="term" value="P:thiamine diphosphate biosynthetic process"/>
    <property type="evidence" value="ECO:0007669"/>
    <property type="project" value="UniProtKB-UniPathway"/>
</dbReference>
<proteinExistence type="inferred from homology"/>
<dbReference type="Gene3D" id="3.20.20.70">
    <property type="entry name" value="Aldolase class I"/>
    <property type="match status" value="1"/>
</dbReference>
<name>A0A381T0P6_9ZZZZ</name>
<comment type="pathway">
    <text evidence="1">Cofactor biosynthesis; thiamine diphosphate biosynthesis; thiamine phosphate from 4-amino-2-methyl-5-diphosphomethylpyrimidine and 4-methyl-5-(2-phosphoethyl)-thiazole: step 1/1.</text>
</comment>
<evidence type="ECO:0000256" key="2">
    <source>
        <dbReference type="ARBA" id="ARBA00012830"/>
    </source>
</evidence>
<dbReference type="PANTHER" id="PTHR20857">
    <property type="entry name" value="THIAMINE-PHOSPHATE PYROPHOSPHORYLASE"/>
    <property type="match status" value="1"/>
</dbReference>
<evidence type="ECO:0000256" key="3">
    <source>
        <dbReference type="ARBA" id="ARBA00022679"/>
    </source>
</evidence>
<sequence>VIIDIQKNPLLCLVTDRNRTSQRGLESVVSQAVEGGVNMIQFRDTDMHGTERLHAAVKLREITESKALFIVNGDIDLAKKARADGIHFPEKHVFDADTEKLKENFILGKSVHSLEMAIKAVSAGIDYLIVGTIFPSKSHPQGQASGTKLIEDISRKLSVPLIGIGGISSKNCQEVIDSGASGVAVIGAISEADDPKLESRIILENISGI</sequence>
<organism evidence="11">
    <name type="scientific">marine metagenome</name>
    <dbReference type="NCBI Taxonomy" id="408172"/>
    <lineage>
        <taxon>unclassified sequences</taxon>
        <taxon>metagenomes</taxon>
        <taxon>ecological metagenomes</taxon>
    </lineage>
</organism>
<dbReference type="SUPFAM" id="SSF51391">
    <property type="entry name" value="Thiamin phosphate synthase"/>
    <property type="match status" value="1"/>
</dbReference>
<dbReference type="GO" id="GO:0046872">
    <property type="term" value="F:metal ion binding"/>
    <property type="evidence" value="ECO:0007669"/>
    <property type="project" value="UniProtKB-KW"/>
</dbReference>
<evidence type="ECO:0000313" key="11">
    <source>
        <dbReference type="EMBL" id="SVA09309.1"/>
    </source>
</evidence>
<dbReference type="EC" id="2.5.1.3" evidence="2"/>
<dbReference type="UniPathway" id="UPA00060">
    <property type="reaction ID" value="UER00141"/>
</dbReference>
<evidence type="ECO:0000256" key="1">
    <source>
        <dbReference type="ARBA" id="ARBA00005165"/>
    </source>
</evidence>
<dbReference type="EMBL" id="UINC01003795">
    <property type="protein sequence ID" value="SVA09309.1"/>
    <property type="molecule type" value="Genomic_DNA"/>
</dbReference>
<comment type="catalytic activity">
    <reaction evidence="7">
        <text>4-methyl-5-(2-phosphooxyethyl)-thiazole + 4-amino-2-methyl-5-(diphosphooxymethyl)pyrimidine + H(+) = thiamine phosphate + diphosphate</text>
        <dbReference type="Rhea" id="RHEA:22328"/>
        <dbReference type="ChEBI" id="CHEBI:15378"/>
        <dbReference type="ChEBI" id="CHEBI:33019"/>
        <dbReference type="ChEBI" id="CHEBI:37575"/>
        <dbReference type="ChEBI" id="CHEBI:57841"/>
        <dbReference type="ChEBI" id="CHEBI:58296"/>
        <dbReference type="EC" id="2.5.1.3"/>
    </reaction>
</comment>
<accession>A0A381T0P6</accession>
<feature type="non-terminal residue" evidence="11">
    <location>
        <position position="1"/>
    </location>
</feature>
<dbReference type="InterPro" id="IPR013785">
    <property type="entry name" value="Aldolase_TIM"/>
</dbReference>
<evidence type="ECO:0000256" key="5">
    <source>
        <dbReference type="ARBA" id="ARBA00022842"/>
    </source>
</evidence>
<evidence type="ECO:0000256" key="6">
    <source>
        <dbReference type="ARBA" id="ARBA00022977"/>
    </source>
</evidence>
<keyword evidence="4" id="KW-0479">Metal-binding</keyword>
<dbReference type="GO" id="GO:0009228">
    <property type="term" value="P:thiamine biosynthetic process"/>
    <property type="evidence" value="ECO:0007669"/>
    <property type="project" value="UniProtKB-KW"/>
</dbReference>
<dbReference type="GO" id="GO:0004789">
    <property type="term" value="F:thiamine-phosphate diphosphorylase activity"/>
    <property type="evidence" value="ECO:0007669"/>
    <property type="project" value="UniProtKB-EC"/>
</dbReference>
<keyword evidence="6" id="KW-0784">Thiamine biosynthesis</keyword>
<evidence type="ECO:0000256" key="7">
    <source>
        <dbReference type="ARBA" id="ARBA00047334"/>
    </source>
</evidence>
<dbReference type="HAMAP" id="MF_00097">
    <property type="entry name" value="TMP_synthase"/>
    <property type="match status" value="1"/>
</dbReference>
<gene>
    <name evidence="11" type="ORF">METZ01_LOCUS62163</name>
</gene>